<gene>
    <name evidence="1" type="ORF">METZ01_LOCUS251640</name>
</gene>
<dbReference type="AlphaFoldDB" id="A0A382IGN0"/>
<proteinExistence type="predicted"/>
<accession>A0A382IGN0</accession>
<name>A0A382IGN0_9ZZZZ</name>
<sequence>MSYRFKLAFKLALREMRTGLKGFRIFIACLALGVAAIGGVGSLSEAIKGGLEKDARRLLGGDVALRLTHMPATSKQKIYLAKSGILSEVVEMRAMAHSVAR</sequence>
<protein>
    <recommendedName>
        <fullName evidence="2">MacB-like periplasmic core domain-containing protein</fullName>
    </recommendedName>
</protein>
<organism evidence="1">
    <name type="scientific">marine metagenome</name>
    <dbReference type="NCBI Taxonomy" id="408172"/>
    <lineage>
        <taxon>unclassified sequences</taxon>
        <taxon>metagenomes</taxon>
        <taxon>ecological metagenomes</taxon>
    </lineage>
</organism>
<dbReference type="EMBL" id="UINC01067274">
    <property type="protein sequence ID" value="SVB98786.1"/>
    <property type="molecule type" value="Genomic_DNA"/>
</dbReference>
<feature type="non-terminal residue" evidence="1">
    <location>
        <position position="101"/>
    </location>
</feature>
<reference evidence="1" key="1">
    <citation type="submission" date="2018-05" db="EMBL/GenBank/DDBJ databases">
        <authorList>
            <person name="Lanie J.A."/>
            <person name="Ng W.-L."/>
            <person name="Kazmierczak K.M."/>
            <person name="Andrzejewski T.M."/>
            <person name="Davidsen T.M."/>
            <person name="Wayne K.J."/>
            <person name="Tettelin H."/>
            <person name="Glass J.I."/>
            <person name="Rusch D."/>
            <person name="Podicherti R."/>
            <person name="Tsui H.-C.T."/>
            <person name="Winkler M.E."/>
        </authorList>
    </citation>
    <scope>NUCLEOTIDE SEQUENCE</scope>
</reference>
<evidence type="ECO:0000313" key="1">
    <source>
        <dbReference type="EMBL" id="SVB98786.1"/>
    </source>
</evidence>
<evidence type="ECO:0008006" key="2">
    <source>
        <dbReference type="Google" id="ProtNLM"/>
    </source>
</evidence>